<proteinExistence type="predicted"/>
<sequence>MKLTAFQTAEQRLPCHVDQPADDARKVVAAAAEQAQAVPLQEADHGGADQQRPAERDDIWNMIQSQKPAAAAAALAPKQQAPYVPVRRSSSSLLTQKSLEICTESLGSETGSDGFSDADRSCPGSDDDDDADAEGGVDGVANARAPPPRAFPPPLPSLARRTVGSLQMRQHRRDGRLVVEAVPVLSNTLFRAQRRGGRLLLSFADTAAPPSSDEEKNSLDDQEEPDQQDADEQTQEEEEEVQVVDRGTVVEVKVSTQPQAHNSGARVHRSSLVINKFVGAEPVNTPETNDTAAAPPKPSALSATAPLPEDYGTTAPPGEGKVLMTTRQRRSKQEVLNHMRRCGQLSGRLFIWEPRVATSS</sequence>
<name>A0ACD5TW82_AVESA</name>
<dbReference type="Proteomes" id="UP001732700">
    <property type="component" value="Chromosome 1D"/>
</dbReference>
<reference evidence="1" key="2">
    <citation type="submission" date="2025-09" db="UniProtKB">
        <authorList>
            <consortium name="EnsemblPlants"/>
        </authorList>
    </citation>
    <scope>IDENTIFICATION</scope>
</reference>
<keyword evidence="2" id="KW-1185">Reference proteome</keyword>
<dbReference type="EnsemblPlants" id="AVESA.00010b.r2.1DG0137900.1">
    <property type="protein sequence ID" value="AVESA.00010b.r2.1DG0137900.1.CDS.1"/>
    <property type="gene ID" value="AVESA.00010b.r2.1DG0137900"/>
</dbReference>
<evidence type="ECO:0000313" key="2">
    <source>
        <dbReference type="Proteomes" id="UP001732700"/>
    </source>
</evidence>
<accession>A0ACD5TW82</accession>
<protein>
    <submittedName>
        <fullName evidence="1">Uncharacterized protein</fullName>
    </submittedName>
</protein>
<organism evidence="1 2">
    <name type="scientific">Avena sativa</name>
    <name type="common">Oat</name>
    <dbReference type="NCBI Taxonomy" id="4498"/>
    <lineage>
        <taxon>Eukaryota</taxon>
        <taxon>Viridiplantae</taxon>
        <taxon>Streptophyta</taxon>
        <taxon>Embryophyta</taxon>
        <taxon>Tracheophyta</taxon>
        <taxon>Spermatophyta</taxon>
        <taxon>Magnoliopsida</taxon>
        <taxon>Liliopsida</taxon>
        <taxon>Poales</taxon>
        <taxon>Poaceae</taxon>
        <taxon>BOP clade</taxon>
        <taxon>Pooideae</taxon>
        <taxon>Poodae</taxon>
        <taxon>Poeae</taxon>
        <taxon>Poeae Chloroplast Group 1 (Aveneae type)</taxon>
        <taxon>Aveninae</taxon>
        <taxon>Avena</taxon>
    </lineage>
</organism>
<evidence type="ECO:0000313" key="1">
    <source>
        <dbReference type="EnsemblPlants" id="AVESA.00010b.r2.1DG0137900.1.CDS.1"/>
    </source>
</evidence>
<reference evidence="1" key="1">
    <citation type="submission" date="2021-05" db="EMBL/GenBank/DDBJ databases">
        <authorList>
            <person name="Scholz U."/>
            <person name="Mascher M."/>
            <person name="Fiebig A."/>
        </authorList>
    </citation>
    <scope>NUCLEOTIDE SEQUENCE [LARGE SCALE GENOMIC DNA]</scope>
</reference>